<reference evidence="3 4" key="1">
    <citation type="journal article" date="2010" name="Stand. Genomic Sci.">
        <title>Complete genome sequence of Denitrovibrio acetiphilus type strain (N2460).</title>
        <authorList>
            <person name="Kiss H."/>
            <person name="Lang E."/>
            <person name="Lapidus A."/>
            <person name="Copeland A."/>
            <person name="Nolan M."/>
            <person name="Glavina Del Rio T."/>
            <person name="Chen F."/>
            <person name="Lucas S."/>
            <person name="Tice H."/>
            <person name="Cheng J.F."/>
            <person name="Han C."/>
            <person name="Goodwin L."/>
            <person name="Pitluck S."/>
            <person name="Liolios K."/>
            <person name="Pati A."/>
            <person name="Ivanova N."/>
            <person name="Mavromatis K."/>
            <person name="Chen A."/>
            <person name="Palaniappan K."/>
            <person name="Land M."/>
            <person name="Hauser L."/>
            <person name="Chang Y.J."/>
            <person name="Jeffries C.D."/>
            <person name="Detter J.C."/>
            <person name="Brettin T."/>
            <person name="Spring S."/>
            <person name="Rohde M."/>
            <person name="Goker M."/>
            <person name="Woyke T."/>
            <person name="Bristow J."/>
            <person name="Eisen J.A."/>
            <person name="Markowitz V."/>
            <person name="Hugenholtz P."/>
            <person name="Kyrpides N.C."/>
            <person name="Klenk H.P."/>
        </authorList>
    </citation>
    <scope>NUCLEOTIDE SEQUENCE [LARGE SCALE GENOMIC DNA]</scope>
    <source>
        <strain evidence="4">DSM 12809 / NBRC 114555 / N2460</strain>
    </source>
</reference>
<accession>D4H5L9</accession>
<dbReference type="HOGENOM" id="CLU_518579_0_0_0"/>
<dbReference type="PANTHER" id="PTHR43156:SF2">
    <property type="entry name" value="STAGE II SPORULATION PROTEIN E"/>
    <property type="match status" value="1"/>
</dbReference>
<dbReference type="InterPro" id="IPR036457">
    <property type="entry name" value="PPM-type-like_dom_sf"/>
</dbReference>
<dbReference type="InterPro" id="IPR052016">
    <property type="entry name" value="Bact_Sigma-Reg"/>
</dbReference>
<proteinExistence type="predicted"/>
<organism evidence="3 4">
    <name type="scientific">Denitrovibrio acetiphilus (strain DSM 12809 / NBRC 114555 / N2460)</name>
    <dbReference type="NCBI Taxonomy" id="522772"/>
    <lineage>
        <taxon>Bacteria</taxon>
        <taxon>Pseudomonadati</taxon>
        <taxon>Deferribacterota</taxon>
        <taxon>Deferribacteres</taxon>
        <taxon>Deferribacterales</taxon>
        <taxon>Geovibrionaceae</taxon>
        <taxon>Denitrovibrio</taxon>
    </lineage>
</organism>
<dbReference type="InParanoid" id="D4H5L9"/>
<dbReference type="PANTHER" id="PTHR43156">
    <property type="entry name" value="STAGE II SPORULATION PROTEIN E-RELATED"/>
    <property type="match status" value="1"/>
</dbReference>
<feature type="domain" description="PPM-type phosphatase" evidence="2">
    <location>
        <begin position="314"/>
        <end position="520"/>
    </location>
</feature>
<dbReference type="Proteomes" id="UP000002012">
    <property type="component" value="Chromosome"/>
</dbReference>
<evidence type="ECO:0000259" key="2">
    <source>
        <dbReference type="SMART" id="SM00331"/>
    </source>
</evidence>
<protein>
    <submittedName>
        <fullName evidence="3">Protein serine/threonine phosphatase</fullName>
    </submittedName>
</protein>
<evidence type="ECO:0000313" key="4">
    <source>
        <dbReference type="Proteomes" id="UP000002012"/>
    </source>
</evidence>
<evidence type="ECO:0000256" key="1">
    <source>
        <dbReference type="ARBA" id="ARBA00022801"/>
    </source>
</evidence>
<dbReference type="RefSeq" id="WP_013011953.1">
    <property type="nucleotide sequence ID" value="NC_013943.1"/>
</dbReference>
<sequence length="520" mass="59592">MKLQKRLLDTLFTNSMQDFFHVLSKHLDHSSSTPYTLWQVENSICEAVAGVHKGAEGRYDLYDFGYDGGKVCTKERTLEFFDEKIEVKSSVFFKYMNNVHGIVTFHTEPDNAVLEMETYNEYLGQRMNEIISRERNINVYIDYQKKLEFVKQSSRILKAVEVDEVMAVALNFFMDAFSAEAGCTIHDSEFQGFGVEFQDFENKIRVSGKSLMEVTASMEATEFIDSFIECDKFNIDNIFFIYEETMDIRIVLFNIHFDIIPDKEFSELVSSIVTTSVENAQYHKRMTEIKVQESEMQVTGDILNKFVQRNLELKSGIKISGINYPARAAGGDFLMVKETDQGIFFTVADVCGKGYSAAVFTVVLSVFTENTTLFDQEGSLKNLVTALNRYLLAKKFSDRFITAFFGYIDNDAKNMRYISCGHEPAAVFSEGKDLIIKSDFLPIGLFEEQHFEKSIELNQGDTIFIYTDGLVEYTTDDQLREDVKQLAKFGGDNILDTLYDEMVKEKSAQKDDFTCMIIRI</sequence>
<name>D4H5L9_DENA2</name>
<evidence type="ECO:0000313" key="3">
    <source>
        <dbReference type="EMBL" id="ADD69460.1"/>
    </source>
</evidence>
<dbReference type="eggNOG" id="COG2208">
    <property type="taxonomic scope" value="Bacteria"/>
</dbReference>
<dbReference type="KEGG" id="dap:Dacet_2706"/>
<keyword evidence="1" id="KW-0378">Hydrolase</keyword>
<dbReference type="GO" id="GO:0016791">
    <property type="term" value="F:phosphatase activity"/>
    <property type="evidence" value="ECO:0007669"/>
    <property type="project" value="TreeGrafter"/>
</dbReference>
<dbReference type="AlphaFoldDB" id="D4H5L9"/>
<dbReference type="Gene3D" id="3.60.40.10">
    <property type="entry name" value="PPM-type phosphatase domain"/>
    <property type="match status" value="1"/>
</dbReference>
<dbReference type="SMART" id="SM00331">
    <property type="entry name" value="PP2C_SIG"/>
    <property type="match status" value="1"/>
</dbReference>
<dbReference type="EMBL" id="CP001968">
    <property type="protein sequence ID" value="ADD69460.1"/>
    <property type="molecule type" value="Genomic_DNA"/>
</dbReference>
<keyword evidence="4" id="KW-1185">Reference proteome</keyword>
<dbReference type="OrthoDB" id="9802500at2"/>
<dbReference type="PaxDb" id="522772-Dacet_2706"/>
<dbReference type="InterPro" id="IPR001932">
    <property type="entry name" value="PPM-type_phosphatase-like_dom"/>
</dbReference>
<dbReference type="STRING" id="522772.Dacet_2706"/>
<gene>
    <name evidence="3" type="ordered locus">Dacet_2706</name>
</gene>
<dbReference type="Pfam" id="PF07228">
    <property type="entry name" value="SpoIIE"/>
    <property type="match status" value="1"/>
</dbReference>
<dbReference type="SUPFAM" id="SSF81606">
    <property type="entry name" value="PP2C-like"/>
    <property type="match status" value="1"/>
</dbReference>